<evidence type="ECO:0000256" key="4">
    <source>
        <dbReference type="ARBA" id="ARBA00022989"/>
    </source>
</evidence>
<reference evidence="7 8" key="1">
    <citation type="submission" date="2024-04" db="EMBL/GenBank/DDBJ databases">
        <title>A novel species isolated from cricket.</title>
        <authorList>
            <person name="Wang H.-C."/>
        </authorList>
    </citation>
    <scope>NUCLEOTIDE SEQUENCE [LARGE SCALE GENOMIC DNA]</scope>
    <source>
        <strain evidence="7 8">WL0021</strain>
    </source>
</reference>
<evidence type="ECO:0000256" key="1">
    <source>
        <dbReference type="ARBA" id="ARBA00004651"/>
    </source>
</evidence>
<evidence type="ECO:0000256" key="3">
    <source>
        <dbReference type="ARBA" id="ARBA00022692"/>
    </source>
</evidence>
<comment type="subcellular location">
    <subcellularLocation>
        <location evidence="1">Cell membrane</location>
        <topology evidence="1">Multi-pass membrane protein</topology>
    </subcellularLocation>
</comment>
<dbReference type="Proteomes" id="UP001418637">
    <property type="component" value="Unassembled WGS sequence"/>
</dbReference>
<keyword evidence="4 6" id="KW-1133">Transmembrane helix</keyword>
<dbReference type="EMBL" id="JBBYXI010000001">
    <property type="protein sequence ID" value="MEN3929985.1"/>
    <property type="molecule type" value="Genomic_DNA"/>
</dbReference>
<feature type="transmembrane region" description="Helical" evidence="6">
    <location>
        <begin position="94"/>
        <end position="117"/>
    </location>
</feature>
<name>A0ABV0BG76_9HYPH</name>
<evidence type="ECO:0000256" key="5">
    <source>
        <dbReference type="ARBA" id="ARBA00023136"/>
    </source>
</evidence>
<keyword evidence="2" id="KW-1003">Cell membrane</keyword>
<keyword evidence="5 6" id="KW-0472">Membrane</keyword>
<evidence type="ECO:0000256" key="2">
    <source>
        <dbReference type="ARBA" id="ARBA00022475"/>
    </source>
</evidence>
<organism evidence="7 8">
    <name type="scientific">Hohaiivirga grylli</name>
    <dbReference type="NCBI Taxonomy" id="3133970"/>
    <lineage>
        <taxon>Bacteria</taxon>
        <taxon>Pseudomonadati</taxon>
        <taxon>Pseudomonadota</taxon>
        <taxon>Alphaproteobacteria</taxon>
        <taxon>Hyphomicrobiales</taxon>
        <taxon>Methylobacteriaceae</taxon>
        <taxon>Hohaiivirga</taxon>
    </lineage>
</organism>
<accession>A0ABV0BG76</accession>
<dbReference type="PANTHER" id="PTHR33931:SF2">
    <property type="entry name" value="HOLIN-LIKE PROTEIN CIDA"/>
    <property type="match status" value="1"/>
</dbReference>
<dbReference type="RefSeq" id="WP_346335964.1">
    <property type="nucleotide sequence ID" value="NZ_JBBYXI010000001.1"/>
</dbReference>
<protein>
    <submittedName>
        <fullName evidence="7">CidA/LrgA family protein</fullName>
    </submittedName>
</protein>
<evidence type="ECO:0000313" key="7">
    <source>
        <dbReference type="EMBL" id="MEN3929985.1"/>
    </source>
</evidence>
<dbReference type="PANTHER" id="PTHR33931">
    <property type="entry name" value="HOLIN-LIKE PROTEIN CIDA-RELATED"/>
    <property type="match status" value="1"/>
</dbReference>
<feature type="transmembrane region" description="Helical" evidence="6">
    <location>
        <begin position="25"/>
        <end position="43"/>
    </location>
</feature>
<dbReference type="Pfam" id="PF03788">
    <property type="entry name" value="LrgA"/>
    <property type="match status" value="1"/>
</dbReference>
<gene>
    <name evidence="7" type="ORF">WJT86_02785</name>
</gene>
<proteinExistence type="predicted"/>
<evidence type="ECO:0000256" key="6">
    <source>
        <dbReference type="SAM" id="Phobius"/>
    </source>
</evidence>
<keyword evidence="8" id="KW-1185">Reference proteome</keyword>
<feature type="transmembrane region" description="Helical" evidence="6">
    <location>
        <begin position="64"/>
        <end position="82"/>
    </location>
</feature>
<sequence>MLFGIAVILLCQLIGNITSHAFQLPVPGPVLGLVLLLVFLWARDNFAPVSSSPAYYSVEKTGKYILANMSILFVPASVGIIQKLDIFAHNGWTIAIAIMASTILALAASAYTFIFVARLVGSKESDK</sequence>
<evidence type="ECO:0000313" key="8">
    <source>
        <dbReference type="Proteomes" id="UP001418637"/>
    </source>
</evidence>
<keyword evidence="3 6" id="KW-0812">Transmembrane</keyword>
<comment type="caution">
    <text evidence="7">The sequence shown here is derived from an EMBL/GenBank/DDBJ whole genome shotgun (WGS) entry which is preliminary data.</text>
</comment>
<dbReference type="InterPro" id="IPR005538">
    <property type="entry name" value="LrgA/CidA"/>
</dbReference>